<comment type="domain">
    <text evidence="8">The N-terminal region contains the highly conserved SGGXDS motif, predicted to be a P-loop motif involved in ATP binding.</text>
</comment>
<keyword evidence="3 8" id="KW-0436">Ligase</keyword>
<reference evidence="10 11" key="1">
    <citation type="submission" date="2021-03" db="EMBL/GenBank/DDBJ databases">
        <title>Fibrella sp. HMF5405 genome sequencing and assembly.</title>
        <authorList>
            <person name="Kang H."/>
            <person name="Kim H."/>
            <person name="Bae S."/>
            <person name="Joh K."/>
        </authorList>
    </citation>
    <scope>NUCLEOTIDE SEQUENCE [LARGE SCALE GENOMIC DNA]</scope>
    <source>
        <strain evidence="10 11">HMF5405</strain>
    </source>
</reference>
<accession>A0ABS3JGH3</accession>
<dbReference type="PANTHER" id="PTHR43033">
    <property type="entry name" value="TRNA(ILE)-LYSIDINE SYNTHASE-RELATED"/>
    <property type="match status" value="1"/>
</dbReference>
<dbReference type="SUPFAM" id="SSF56037">
    <property type="entry name" value="PheT/TilS domain"/>
    <property type="match status" value="1"/>
</dbReference>
<evidence type="ECO:0000256" key="2">
    <source>
        <dbReference type="ARBA" id="ARBA00022490"/>
    </source>
</evidence>
<organism evidence="10 11">
    <name type="scientific">Fibrella forsythiae</name>
    <dbReference type="NCBI Taxonomy" id="2817061"/>
    <lineage>
        <taxon>Bacteria</taxon>
        <taxon>Pseudomonadati</taxon>
        <taxon>Bacteroidota</taxon>
        <taxon>Cytophagia</taxon>
        <taxon>Cytophagales</taxon>
        <taxon>Spirosomataceae</taxon>
        <taxon>Fibrella</taxon>
    </lineage>
</organism>
<evidence type="ECO:0000256" key="8">
    <source>
        <dbReference type="HAMAP-Rule" id="MF_01161"/>
    </source>
</evidence>
<dbReference type="NCBIfam" id="TIGR02432">
    <property type="entry name" value="lysidine_TilS_N"/>
    <property type="match status" value="1"/>
</dbReference>
<evidence type="ECO:0000256" key="4">
    <source>
        <dbReference type="ARBA" id="ARBA00022694"/>
    </source>
</evidence>
<keyword evidence="11" id="KW-1185">Reference proteome</keyword>
<dbReference type="Gene3D" id="3.40.50.620">
    <property type="entry name" value="HUPs"/>
    <property type="match status" value="1"/>
</dbReference>
<evidence type="ECO:0000256" key="5">
    <source>
        <dbReference type="ARBA" id="ARBA00022741"/>
    </source>
</evidence>
<dbReference type="NCBIfam" id="TIGR02433">
    <property type="entry name" value="lysidine_TilS_C"/>
    <property type="match status" value="1"/>
</dbReference>
<dbReference type="InterPro" id="IPR012795">
    <property type="entry name" value="tRNA_Ile_lys_synt_N"/>
</dbReference>
<dbReference type="Proteomes" id="UP000664628">
    <property type="component" value="Unassembled WGS sequence"/>
</dbReference>
<dbReference type="HAMAP" id="MF_01161">
    <property type="entry name" value="tRNA_Ile_lys_synt"/>
    <property type="match status" value="1"/>
</dbReference>
<evidence type="ECO:0000313" key="10">
    <source>
        <dbReference type="EMBL" id="MBO0949087.1"/>
    </source>
</evidence>
<comment type="similarity">
    <text evidence="8">Belongs to the tRNA(Ile)-lysidine synthase family.</text>
</comment>
<dbReference type="SMART" id="SM00977">
    <property type="entry name" value="TilS_C"/>
    <property type="match status" value="1"/>
</dbReference>
<evidence type="ECO:0000256" key="7">
    <source>
        <dbReference type="ARBA" id="ARBA00048539"/>
    </source>
</evidence>
<dbReference type="GO" id="GO:0032267">
    <property type="term" value="F:tRNA(Ile)-lysidine synthase activity"/>
    <property type="evidence" value="ECO:0007669"/>
    <property type="project" value="UniProtKB-EC"/>
</dbReference>
<protein>
    <recommendedName>
        <fullName evidence="8">tRNA(Ile)-lysidine synthase</fullName>
        <ecNumber evidence="8">6.3.4.19</ecNumber>
    </recommendedName>
    <alternativeName>
        <fullName evidence="8">tRNA(Ile)-2-lysyl-cytidine synthase</fullName>
    </alternativeName>
    <alternativeName>
        <fullName evidence="8">tRNA(Ile)-lysidine synthetase</fullName>
    </alternativeName>
</protein>
<feature type="binding site" evidence="8">
    <location>
        <begin position="27"/>
        <end position="32"/>
    </location>
    <ligand>
        <name>ATP</name>
        <dbReference type="ChEBI" id="CHEBI:30616"/>
    </ligand>
</feature>
<evidence type="ECO:0000256" key="3">
    <source>
        <dbReference type="ARBA" id="ARBA00022598"/>
    </source>
</evidence>
<keyword evidence="6 8" id="KW-0067">ATP-binding</keyword>
<evidence type="ECO:0000259" key="9">
    <source>
        <dbReference type="SMART" id="SM00977"/>
    </source>
</evidence>
<dbReference type="PANTHER" id="PTHR43033:SF1">
    <property type="entry name" value="TRNA(ILE)-LYSIDINE SYNTHASE-RELATED"/>
    <property type="match status" value="1"/>
</dbReference>
<comment type="caution">
    <text evidence="10">The sequence shown here is derived from an EMBL/GenBank/DDBJ whole genome shotgun (WGS) entry which is preliminary data.</text>
</comment>
<sequence>MLPDGFLAFINEHRLFAHTDRLLLAVSGGVDSMVLAALVKQEGFDFGIAHVNFGLRGTDSDDDAAFVENIALSYGVPFHLTRFNTAAEAQKRGESTQVTARQLRYEWFRQLQTEHGYAAVATAHHLNDVLETMLLNLTRGTGLAGLRGMPVQSELTATWPRLVRPLWFTSRAAIDAYARQQSILWREDSSNASDAYSRNQIRHHVVPVLEQINPGVLQTIPRTIGQLRAAEVILQHELTASFQQCTQPADDGFIIDIAALNRYPEPLFRLGEWLRPYGFTTDVLTQCWQAVNPTGSNVPKQSQVFLASDYRLIHEQGKLSLLPHQLGIDLPVQLNTWPDKPIDLGKDGQLVVELVGMNEWDGTWPSEPTIALLDAGTLPFPWQLRHWRQGDRFKPLGMNGSRLVSDFLADGKLSRRQRERVWVLECAGQILCILGLRVSQLARLTNTTRQLAILRWQHKSGTR</sequence>
<evidence type="ECO:0000256" key="1">
    <source>
        <dbReference type="ARBA" id="ARBA00004496"/>
    </source>
</evidence>
<comment type="subcellular location">
    <subcellularLocation>
        <location evidence="1 8">Cytoplasm</location>
    </subcellularLocation>
</comment>
<keyword evidence="5 8" id="KW-0547">Nucleotide-binding</keyword>
<dbReference type="InterPro" id="IPR012094">
    <property type="entry name" value="tRNA_Ile_lys_synt"/>
</dbReference>
<dbReference type="CDD" id="cd01992">
    <property type="entry name" value="TilS_N"/>
    <property type="match status" value="1"/>
</dbReference>
<feature type="domain" description="Lysidine-tRNA(Ile) synthetase C-terminal" evidence="9">
    <location>
        <begin position="382"/>
        <end position="456"/>
    </location>
</feature>
<gene>
    <name evidence="8 10" type="primary">tilS</name>
    <name evidence="10" type="ORF">J2I46_10870</name>
</gene>
<dbReference type="InterPro" id="IPR012796">
    <property type="entry name" value="Lysidine-tRNA-synth_C"/>
</dbReference>
<dbReference type="Pfam" id="PF11734">
    <property type="entry name" value="TilS_C"/>
    <property type="match status" value="1"/>
</dbReference>
<dbReference type="EC" id="6.3.4.19" evidence="8"/>
<name>A0ABS3JGH3_9BACT</name>
<comment type="catalytic activity">
    <reaction evidence="7 8">
        <text>cytidine(34) in tRNA(Ile2) + L-lysine + ATP = lysidine(34) in tRNA(Ile2) + AMP + diphosphate + H(+)</text>
        <dbReference type="Rhea" id="RHEA:43744"/>
        <dbReference type="Rhea" id="RHEA-COMP:10625"/>
        <dbReference type="Rhea" id="RHEA-COMP:10670"/>
        <dbReference type="ChEBI" id="CHEBI:15378"/>
        <dbReference type="ChEBI" id="CHEBI:30616"/>
        <dbReference type="ChEBI" id="CHEBI:32551"/>
        <dbReference type="ChEBI" id="CHEBI:33019"/>
        <dbReference type="ChEBI" id="CHEBI:82748"/>
        <dbReference type="ChEBI" id="CHEBI:83665"/>
        <dbReference type="ChEBI" id="CHEBI:456215"/>
        <dbReference type="EC" id="6.3.4.19"/>
    </reaction>
</comment>
<dbReference type="RefSeq" id="WP_207329018.1">
    <property type="nucleotide sequence ID" value="NZ_JAFMYW010000002.1"/>
</dbReference>
<evidence type="ECO:0000256" key="6">
    <source>
        <dbReference type="ARBA" id="ARBA00022840"/>
    </source>
</evidence>
<evidence type="ECO:0000313" key="11">
    <source>
        <dbReference type="Proteomes" id="UP000664628"/>
    </source>
</evidence>
<dbReference type="InterPro" id="IPR011063">
    <property type="entry name" value="TilS/TtcA_N"/>
</dbReference>
<dbReference type="Pfam" id="PF01171">
    <property type="entry name" value="ATP_bind_3"/>
    <property type="match status" value="1"/>
</dbReference>
<proteinExistence type="inferred from homology"/>
<dbReference type="SUPFAM" id="SSF52402">
    <property type="entry name" value="Adenine nucleotide alpha hydrolases-like"/>
    <property type="match status" value="1"/>
</dbReference>
<keyword evidence="4 8" id="KW-0819">tRNA processing</keyword>
<comment type="function">
    <text evidence="8">Ligates lysine onto the cytidine present at position 34 of the AUA codon-specific tRNA(Ile) that contains the anticodon CAU, in an ATP-dependent manner. Cytidine is converted to lysidine, thus changing the amino acid specificity of the tRNA from methionine to isoleucine.</text>
</comment>
<keyword evidence="2 8" id="KW-0963">Cytoplasm</keyword>
<dbReference type="InterPro" id="IPR014729">
    <property type="entry name" value="Rossmann-like_a/b/a_fold"/>
</dbReference>
<dbReference type="EMBL" id="JAFMYW010000002">
    <property type="protein sequence ID" value="MBO0949087.1"/>
    <property type="molecule type" value="Genomic_DNA"/>
</dbReference>